<proteinExistence type="predicted"/>
<dbReference type="EMBL" id="GBRH01258249">
    <property type="protein sequence ID" value="JAD39646.1"/>
    <property type="molecule type" value="Transcribed_RNA"/>
</dbReference>
<protein>
    <submittedName>
        <fullName evidence="1">Uncharacterized protein</fullName>
    </submittedName>
</protein>
<reference evidence="1" key="1">
    <citation type="submission" date="2014-09" db="EMBL/GenBank/DDBJ databases">
        <authorList>
            <person name="Magalhaes I.L.F."/>
            <person name="Oliveira U."/>
            <person name="Santos F.R."/>
            <person name="Vidigal T.H.D.A."/>
            <person name="Brescovit A.D."/>
            <person name="Santos A.J."/>
        </authorList>
    </citation>
    <scope>NUCLEOTIDE SEQUENCE</scope>
    <source>
        <tissue evidence="1">Shoot tissue taken approximately 20 cm above the soil surface</tissue>
    </source>
</reference>
<reference evidence="1" key="2">
    <citation type="journal article" date="2015" name="Data Brief">
        <title>Shoot transcriptome of the giant reed, Arundo donax.</title>
        <authorList>
            <person name="Barrero R.A."/>
            <person name="Guerrero F.D."/>
            <person name="Moolhuijzen P."/>
            <person name="Goolsby J.A."/>
            <person name="Tidwell J."/>
            <person name="Bellgard S.E."/>
            <person name="Bellgard M.I."/>
        </authorList>
    </citation>
    <scope>NUCLEOTIDE SEQUENCE</scope>
    <source>
        <tissue evidence="1">Shoot tissue taken approximately 20 cm above the soil surface</tissue>
    </source>
</reference>
<accession>A0A0A8ZLI4</accession>
<name>A0A0A8ZLI4_ARUDO</name>
<organism evidence="1">
    <name type="scientific">Arundo donax</name>
    <name type="common">Giant reed</name>
    <name type="synonym">Donax arundinaceus</name>
    <dbReference type="NCBI Taxonomy" id="35708"/>
    <lineage>
        <taxon>Eukaryota</taxon>
        <taxon>Viridiplantae</taxon>
        <taxon>Streptophyta</taxon>
        <taxon>Embryophyta</taxon>
        <taxon>Tracheophyta</taxon>
        <taxon>Spermatophyta</taxon>
        <taxon>Magnoliopsida</taxon>
        <taxon>Liliopsida</taxon>
        <taxon>Poales</taxon>
        <taxon>Poaceae</taxon>
        <taxon>PACMAD clade</taxon>
        <taxon>Arundinoideae</taxon>
        <taxon>Arundineae</taxon>
        <taxon>Arundo</taxon>
    </lineage>
</organism>
<sequence length="21" mass="2604">MVEAFVEFNAASFGQQRWWWN</sequence>
<dbReference type="AlphaFoldDB" id="A0A0A8ZLI4"/>
<evidence type="ECO:0000313" key="1">
    <source>
        <dbReference type="EMBL" id="JAD39646.1"/>
    </source>
</evidence>